<organism evidence="9 10">
    <name type="scientific">Kineosporia mesophila</name>
    <dbReference type="NCBI Taxonomy" id="566012"/>
    <lineage>
        <taxon>Bacteria</taxon>
        <taxon>Bacillati</taxon>
        <taxon>Actinomycetota</taxon>
        <taxon>Actinomycetes</taxon>
        <taxon>Kineosporiales</taxon>
        <taxon>Kineosporiaceae</taxon>
        <taxon>Kineosporia</taxon>
    </lineage>
</organism>
<feature type="transmembrane region" description="Helical" evidence="8">
    <location>
        <begin position="271"/>
        <end position="290"/>
    </location>
</feature>
<dbReference type="EMBL" id="BAAAZO010000004">
    <property type="protein sequence ID" value="GAA3610564.1"/>
    <property type="molecule type" value="Genomic_DNA"/>
</dbReference>
<dbReference type="PANTHER" id="PTHR30472:SF24">
    <property type="entry name" value="FERRIC ENTEROBACTIN TRANSPORT SYSTEM PERMEASE PROTEIN FEPG"/>
    <property type="match status" value="1"/>
</dbReference>
<evidence type="ECO:0000313" key="9">
    <source>
        <dbReference type="EMBL" id="GAA3610564.1"/>
    </source>
</evidence>
<keyword evidence="7 8" id="KW-0472">Membrane</keyword>
<feature type="transmembrane region" description="Helical" evidence="8">
    <location>
        <begin position="63"/>
        <end position="81"/>
    </location>
</feature>
<keyword evidence="6 8" id="KW-1133">Transmembrane helix</keyword>
<evidence type="ECO:0000313" key="10">
    <source>
        <dbReference type="Proteomes" id="UP001501074"/>
    </source>
</evidence>
<evidence type="ECO:0000256" key="4">
    <source>
        <dbReference type="ARBA" id="ARBA00022475"/>
    </source>
</evidence>
<keyword evidence="3" id="KW-0813">Transport</keyword>
<comment type="subcellular location">
    <subcellularLocation>
        <location evidence="1">Cell membrane</location>
        <topology evidence="1">Multi-pass membrane protein</topology>
    </subcellularLocation>
</comment>
<feature type="transmembrane region" description="Helical" evidence="8">
    <location>
        <begin position="93"/>
        <end position="111"/>
    </location>
</feature>
<dbReference type="InterPro" id="IPR037294">
    <property type="entry name" value="ABC_BtuC-like"/>
</dbReference>
<sequence length="330" mass="33082">MIPVRRDAVLYCGLTVLAVLLASTATLSLGRLGIPLTELPSALFGGAGGKSAFVLERLRGPRLATAVLVGALLGLSGTLFQSVTRNPLGSPDVIGLGAGAGAGVAVTSLMFPGIPAPVGAGTGAGAATLIVFFCTGKGFRSPTRTIIAGIGVAAMAYAVTQYVVSVKLRDAAAQLAAYLVGSLNAANRDDVLITGIVLLVVLPCAMTLPVSMRLLEMGDDTAAGLGVDPDRTRTAAIVLSVIAAGAAVAAAGPVSFVALTAPQIARRVIRSSEIGVIPAALTGALIMVVADLAAQQMPLVRGLPVGVLTLGVGGLYLGHLLLSEHRKGRL</sequence>
<dbReference type="RefSeq" id="WP_231482298.1">
    <property type="nucleotide sequence ID" value="NZ_BAAAZO010000004.1"/>
</dbReference>
<evidence type="ECO:0000256" key="8">
    <source>
        <dbReference type="SAM" id="Phobius"/>
    </source>
</evidence>
<dbReference type="Gene3D" id="1.10.3470.10">
    <property type="entry name" value="ABC transporter involved in vitamin B12 uptake, BtuC"/>
    <property type="match status" value="1"/>
</dbReference>
<name>A0ABP6ZI81_9ACTN</name>
<protein>
    <submittedName>
        <fullName evidence="9">Iron-enterobactin ABC transporter permease</fullName>
    </submittedName>
</protein>
<evidence type="ECO:0000256" key="1">
    <source>
        <dbReference type="ARBA" id="ARBA00004651"/>
    </source>
</evidence>
<dbReference type="Pfam" id="PF01032">
    <property type="entry name" value="FecCD"/>
    <property type="match status" value="1"/>
</dbReference>
<evidence type="ECO:0000256" key="2">
    <source>
        <dbReference type="ARBA" id="ARBA00007935"/>
    </source>
</evidence>
<keyword evidence="10" id="KW-1185">Reference proteome</keyword>
<accession>A0ABP6ZI81</accession>
<dbReference type="SUPFAM" id="SSF81345">
    <property type="entry name" value="ABC transporter involved in vitamin B12 uptake, BtuC"/>
    <property type="match status" value="1"/>
</dbReference>
<feature type="transmembrane region" description="Helical" evidence="8">
    <location>
        <begin position="193"/>
        <end position="215"/>
    </location>
</feature>
<proteinExistence type="inferred from homology"/>
<comment type="caution">
    <text evidence="9">The sequence shown here is derived from an EMBL/GenBank/DDBJ whole genome shotgun (WGS) entry which is preliminary data.</text>
</comment>
<gene>
    <name evidence="9" type="primary">fepG</name>
    <name evidence="9" type="ORF">GCM10022223_28340</name>
</gene>
<feature type="transmembrane region" description="Helical" evidence="8">
    <location>
        <begin position="146"/>
        <end position="165"/>
    </location>
</feature>
<keyword evidence="4" id="KW-1003">Cell membrane</keyword>
<comment type="similarity">
    <text evidence="2">Belongs to the binding-protein-dependent transport system permease family. FecCD subfamily.</text>
</comment>
<evidence type="ECO:0000256" key="5">
    <source>
        <dbReference type="ARBA" id="ARBA00022692"/>
    </source>
</evidence>
<keyword evidence="5 8" id="KW-0812">Transmembrane</keyword>
<reference evidence="10" key="1">
    <citation type="journal article" date="2019" name="Int. J. Syst. Evol. Microbiol.">
        <title>The Global Catalogue of Microorganisms (GCM) 10K type strain sequencing project: providing services to taxonomists for standard genome sequencing and annotation.</title>
        <authorList>
            <consortium name="The Broad Institute Genomics Platform"/>
            <consortium name="The Broad Institute Genome Sequencing Center for Infectious Disease"/>
            <person name="Wu L."/>
            <person name="Ma J."/>
        </authorList>
    </citation>
    <scope>NUCLEOTIDE SEQUENCE [LARGE SCALE GENOMIC DNA]</scope>
    <source>
        <strain evidence="10">JCM 16902</strain>
    </source>
</reference>
<evidence type="ECO:0000256" key="7">
    <source>
        <dbReference type="ARBA" id="ARBA00023136"/>
    </source>
</evidence>
<dbReference type="Proteomes" id="UP001501074">
    <property type="component" value="Unassembled WGS sequence"/>
</dbReference>
<dbReference type="PANTHER" id="PTHR30472">
    <property type="entry name" value="FERRIC ENTEROBACTIN TRANSPORT SYSTEM PERMEASE PROTEIN"/>
    <property type="match status" value="1"/>
</dbReference>
<evidence type="ECO:0000256" key="6">
    <source>
        <dbReference type="ARBA" id="ARBA00022989"/>
    </source>
</evidence>
<feature type="transmembrane region" description="Helical" evidence="8">
    <location>
        <begin position="235"/>
        <end position="259"/>
    </location>
</feature>
<feature type="transmembrane region" description="Helical" evidence="8">
    <location>
        <begin position="302"/>
        <end position="322"/>
    </location>
</feature>
<dbReference type="CDD" id="cd06550">
    <property type="entry name" value="TM_ABC_iron-siderophores_like"/>
    <property type="match status" value="1"/>
</dbReference>
<dbReference type="InterPro" id="IPR000522">
    <property type="entry name" value="ABC_transptr_permease_BtuC"/>
</dbReference>
<evidence type="ECO:0000256" key="3">
    <source>
        <dbReference type="ARBA" id="ARBA00022448"/>
    </source>
</evidence>